<feature type="binding site" evidence="5 7">
    <location>
        <position position="116"/>
    </location>
    <ligand>
        <name>FMN</name>
        <dbReference type="ChEBI" id="CHEBI:58210"/>
    </ligand>
</feature>
<evidence type="ECO:0000256" key="6">
    <source>
        <dbReference type="PIRSR" id="PIRSR000190-1"/>
    </source>
</evidence>
<dbReference type="SUPFAM" id="SSF50475">
    <property type="entry name" value="FMN-binding split barrel"/>
    <property type="match status" value="1"/>
</dbReference>
<accession>A0A7R7HV48</accession>
<feature type="binding site" evidence="5 7">
    <location>
        <begin position="151"/>
        <end position="152"/>
    </location>
    <ligand>
        <name>FMN</name>
        <dbReference type="ChEBI" id="CHEBI:58210"/>
    </ligand>
</feature>
<protein>
    <recommendedName>
        <fullName evidence="5">Pyridoxine/pyridoxamine 5'-phosphate oxidase</fullName>
        <ecNumber evidence="5">1.4.3.5</ecNumber>
    </recommendedName>
    <alternativeName>
        <fullName evidence="5">PNP/PMP oxidase</fullName>
        <shortName evidence="5">PNPOx</shortName>
    </alternativeName>
    <alternativeName>
        <fullName evidence="5">Pyridoxal 5'-phosphate synthase</fullName>
    </alternativeName>
</protein>
<feature type="binding site" evidence="6">
    <location>
        <begin position="19"/>
        <end position="22"/>
    </location>
    <ligand>
        <name>substrate</name>
    </ligand>
</feature>
<dbReference type="GO" id="GO:0010181">
    <property type="term" value="F:FMN binding"/>
    <property type="evidence" value="ECO:0007669"/>
    <property type="project" value="UniProtKB-UniRule"/>
</dbReference>
<comment type="subunit">
    <text evidence="5">Homodimer.</text>
</comment>
<evidence type="ECO:0000256" key="2">
    <source>
        <dbReference type="ARBA" id="ARBA00022630"/>
    </source>
</evidence>
<dbReference type="InterPro" id="IPR012349">
    <property type="entry name" value="Split_barrel_FMN-bd"/>
</dbReference>
<dbReference type="Proteomes" id="UP000611640">
    <property type="component" value="Chromosome"/>
</dbReference>
<dbReference type="UniPathway" id="UPA01068">
    <property type="reaction ID" value="UER00304"/>
</dbReference>
<evidence type="ECO:0000256" key="3">
    <source>
        <dbReference type="ARBA" id="ARBA00022643"/>
    </source>
</evidence>
<keyword evidence="2 5" id="KW-0285">Flavoprotein</keyword>
<evidence type="ECO:0000259" key="8">
    <source>
        <dbReference type="Pfam" id="PF01243"/>
    </source>
</evidence>
<comment type="catalytic activity">
    <reaction evidence="5">
        <text>pyridoxamine 5'-phosphate + O2 + H2O = pyridoxal 5'-phosphate + H2O2 + NH4(+)</text>
        <dbReference type="Rhea" id="RHEA:15817"/>
        <dbReference type="ChEBI" id="CHEBI:15377"/>
        <dbReference type="ChEBI" id="CHEBI:15379"/>
        <dbReference type="ChEBI" id="CHEBI:16240"/>
        <dbReference type="ChEBI" id="CHEBI:28938"/>
        <dbReference type="ChEBI" id="CHEBI:58451"/>
        <dbReference type="ChEBI" id="CHEBI:597326"/>
        <dbReference type="EC" id="1.4.3.5"/>
    </reaction>
</comment>
<sequence>MLVPDTPAPIDSARLATMRAEYASVGIAPGDLAADWHTQLGRWLADATVAGLPEPNAMVLATVDGAGRPASRTVLLKGYDAAGLVFYTNYASAKGEQLAAHPYGSVTFPWYGLHRQVHARGAVTRVGPEESDVYFASRPRGSQLGAWSSPQSQVIDSREVLDAAFASYDARWPEGTPVPRPPHWGGFRLVPETVEFWQGRENRVHDRLRYRRDGAAWRLERLAP</sequence>
<evidence type="ECO:0000259" key="9">
    <source>
        <dbReference type="Pfam" id="PF10590"/>
    </source>
</evidence>
<evidence type="ECO:0000256" key="5">
    <source>
        <dbReference type="HAMAP-Rule" id="MF_01629"/>
    </source>
</evidence>
<feature type="binding site" evidence="5 7">
    <location>
        <position position="197"/>
    </location>
    <ligand>
        <name>FMN</name>
        <dbReference type="ChEBI" id="CHEBI:58210"/>
    </ligand>
</feature>
<comment type="similarity">
    <text evidence="1 5">Belongs to the pyridoxamine 5'-phosphate oxidase family.</text>
</comment>
<comment type="cofactor">
    <cofactor evidence="5 7">
        <name>FMN</name>
        <dbReference type="ChEBI" id="CHEBI:58210"/>
    </cofactor>
    <text evidence="5 7">Binds 1 FMN per subunit.</text>
</comment>
<dbReference type="NCBIfam" id="TIGR00558">
    <property type="entry name" value="pdxH"/>
    <property type="match status" value="1"/>
</dbReference>
<feature type="binding site" evidence="5 6">
    <location>
        <position position="138"/>
    </location>
    <ligand>
        <name>substrate</name>
    </ligand>
</feature>
<comment type="pathway">
    <text evidence="5">Cofactor metabolism; pyridoxal 5'-phosphate salvage; pyridoxal 5'-phosphate from pyridoxamine 5'-phosphate: step 1/1.</text>
</comment>
<gene>
    <name evidence="5 10" type="primary">pdxH</name>
    <name evidence="10" type="ORF">Athai_03610</name>
</gene>
<dbReference type="Pfam" id="PF10590">
    <property type="entry name" value="PNP_phzG_C"/>
    <property type="match status" value="1"/>
</dbReference>
<dbReference type="GO" id="GO:0004733">
    <property type="term" value="F:pyridoxamine phosphate oxidase activity"/>
    <property type="evidence" value="ECO:0007669"/>
    <property type="project" value="UniProtKB-UniRule"/>
</dbReference>
<dbReference type="PROSITE" id="PS01064">
    <property type="entry name" value="PYRIDOX_OXIDASE"/>
    <property type="match status" value="1"/>
</dbReference>
<proteinExistence type="inferred from homology"/>
<feature type="binding site" evidence="5 7">
    <location>
        <position position="94"/>
    </location>
    <ligand>
        <name>FMN</name>
        <dbReference type="ChEBI" id="CHEBI:58210"/>
    </ligand>
</feature>
<keyword evidence="11" id="KW-1185">Reference proteome</keyword>
<evidence type="ECO:0000313" key="10">
    <source>
        <dbReference type="EMBL" id="BCJ32858.1"/>
    </source>
</evidence>
<feature type="domain" description="Pyridoxamine 5'-phosphate oxidase N-terminal" evidence="8">
    <location>
        <begin position="45"/>
        <end position="166"/>
    </location>
</feature>
<evidence type="ECO:0000256" key="7">
    <source>
        <dbReference type="PIRSR" id="PIRSR000190-2"/>
    </source>
</evidence>
<feature type="binding site" evidence="5 7">
    <location>
        <position position="207"/>
    </location>
    <ligand>
        <name>FMN</name>
        <dbReference type="ChEBI" id="CHEBI:58210"/>
    </ligand>
</feature>
<keyword evidence="3 5" id="KW-0288">FMN</keyword>
<dbReference type="AlphaFoldDB" id="A0A7R7HV48"/>
<comment type="pathway">
    <text evidence="5">Cofactor metabolism; pyridoxal 5'-phosphate salvage; pyridoxal 5'-phosphate from pyridoxine 5'-phosphate: step 1/1.</text>
</comment>
<organism evidence="10 11">
    <name type="scientific">Actinocatenispora thailandica</name>
    <dbReference type="NCBI Taxonomy" id="227318"/>
    <lineage>
        <taxon>Bacteria</taxon>
        <taxon>Bacillati</taxon>
        <taxon>Actinomycetota</taxon>
        <taxon>Actinomycetes</taxon>
        <taxon>Micromonosporales</taxon>
        <taxon>Micromonosporaceae</taxon>
        <taxon>Actinocatenispora</taxon>
    </lineage>
</organism>
<dbReference type="GO" id="GO:0008615">
    <property type="term" value="P:pyridoxine biosynthetic process"/>
    <property type="evidence" value="ECO:0007669"/>
    <property type="project" value="UniProtKB-UniRule"/>
</dbReference>
<dbReference type="PANTHER" id="PTHR10851">
    <property type="entry name" value="PYRIDOXINE-5-PHOSPHATE OXIDASE"/>
    <property type="match status" value="1"/>
</dbReference>
<evidence type="ECO:0000256" key="1">
    <source>
        <dbReference type="ARBA" id="ARBA00007301"/>
    </source>
</evidence>
<evidence type="ECO:0000313" key="11">
    <source>
        <dbReference type="Proteomes" id="UP000611640"/>
    </source>
</evidence>
<feature type="binding site" evidence="5 6">
    <location>
        <position position="77"/>
    </location>
    <ligand>
        <name>substrate</name>
    </ligand>
</feature>
<evidence type="ECO:0000256" key="4">
    <source>
        <dbReference type="ARBA" id="ARBA00023002"/>
    </source>
</evidence>
<dbReference type="InterPro" id="IPR011576">
    <property type="entry name" value="Pyridox_Oxase_N"/>
</dbReference>
<dbReference type="InterPro" id="IPR019576">
    <property type="entry name" value="Pyridoxamine_oxidase_dimer_C"/>
</dbReference>
<dbReference type="InterPro" id="IPR000659">
    <property type="entry name" value="Pyridox_Oxase"/>
</dbReference>
<keyword evidence="4 5" id="KW-0560">Oxidoreductase</keyword>
<dbReference type="EC" id="1.4.3.5" evidence="5"/>
<comment type="catalytic activity">
    <reaction evidence="5">
        <text>pyridoxine 5'-phosphate + O2 = pyridoxal 5'-phosphate + H2O2</text>
        <dbReference type="Rhea" id="RHEA:15149"/>
        <dbReference type="ChEBI" id="CHEBI:15379"/>
        <dbReference type="ChEBI" id="CHEBI:16240"/>
        <dbReference type="ChEBI" id="CHEBI:58589"/>
        <dbReference type="ChEBI" id="CHEBI:597326"/>
        <dbReference type="EC" id="1.4.3.5"/>
    </reaction>
</comment>
<dbReference type="NCBIfam" id="NF004231">
    <property type="entry name" value="PRK05679.1"/>
    <property type="match status" value="1"/>
</dbReference>
<feature type="domain" description="Pyridoxine 5'-phosphate oxidase dimerisation C-terminal" evidence="9">
    <location>
        <begin position="184"/>
        <end position="224"/>
    </location>
</feature>
<feature type="binding site" evidence="5 6">
    <location>
        <position position="142"/>
    </location>
    <ligand>
        <name>substrate</name>
    </ligand>
</feature>
<keyword evidence="5" id="KW-0664">Pyridoxine biosynthesis</keyword>
<dbReference type="PIRSF" id="PIRSF000190">
    <property type="entry name" value="Pyd_amn-ph_oxd"/>
    <property type="match status" value="1"/>
</dbReference>
<dbReference type="HAMAP" id="MF_01629">
    <property type="entry name" value="PdxH"/>
    <property type="match status" value="1"/>
</dbReference>
<dbReference type="PANTHER" id="PTHR10851:SF0">
    <property type="entry name" value="PYRIDOXINE-5'-PHOSPHATE OXIDASE"/>
    <property type="match status" value="1"/>
</dbReference>
<comment type="caution">
    <text evidence="5">Lacks conserved residue(s) required for the propagation of feature annotation.</text>
</comment>
<dbReference type="InterPro" id="IPR019740">
    <property type="entry name" value="Pyridox_Oxase_CS"/>
</dbReference>
<dbReference type="EMBL" id="AP023355">
    <property type="protein sequence ID" value="BCJ32858.1"/>
    <property type="molecule type" value="Genomic_DNA"/>
</dbReference>
<comment type="function">
    <text evidence="5">Catalyzes the oxidation of either pyridoxine 5'-phosphate (PNP) or pyridoxamine 5'-phosphate (PMP) into pyridoxal 5'-phosphate (PLP).</text>
</comment>
<dbReference type="KEGG" id="atl:Athai_03610"/>
<feature type="binding site" evidence="5 7">
    <location>
        <begin position="72"/>
        <end position="77"/>
    </location>
    <ligand>
        <name>FMN</name>
        <dbReference type="ChEBI" id="CHEBI:58210"/>
    </ligand>
</feature>
<reference evidence="10 11" key="1">
    <citation type="submission" date="2020-08" db="EMBL/GenBank/DDBJ databases">
        <title>Whole genome shotgun sequence of Actinocatenispora thailandica NBRC 105041.</title>
        <authorList>
            <person name="Komaki H."/>
            <person name="Tamura T."/>
        </authorList>
    </citation>
    <scope>NUCLEOTIDE SEQUENCE [LARGE SCALE GENOMIC DNA]</scope>
    <source>
        <strain evidence="10 11">NBRC 105041</strain>
    </source>
</reference>
<dbReference type="Pfam" id="PF01243">
    <property type="entry name" value="PNPOx_N"/>
    <property type="match status" value="1"/>
</dbReference>
<name>A0A7R7HV48_9ACTN</name>
<dbReference type="Gene3D" id="2.30.110.10">
    <property type="entry name" value="Electron Transport, Fmn-binding Protein, Chain A"/>
    <property type="match status" value="1"/>
</dbReference>
<feature type="binding site" evidence="5 6">
    <location>
        <position position="134"/>
    </location>
    <ligand>
        <name>substrate</name>
    </ligand>
</feature>
<feature type="binding site" evidence="5 6">
    <location>
        <begin position="203"/>
        <end position="205"/>
    </location>
    <ligand>
        <name>substrate</name>
    </ligand>
</feature>
<feature type="binding site" evidence="5 7">
    <location>
        <begin position="87"/>
        <end position="88"/>
    </location>
    <ligand>
        <name>FMN</name>
        <dbReference type="ChEBI" id="CHEBI:58210"/>
    </ligand>
</feature>